<dbReference type="Proteomes" id="UP000276133">
    <property type="component" value="Unassembled WGS sequence"/>
</dbReference>
<reference evidence="1 2" key="1">
    <citation type="journal article" date="2018" name="Sci. Rep.">
        <title>Genomic signatures of local adaptation to the degree of environmental predictability in rotifers.</title>
        <authorList>
            <person name="Franch-Gras L."/>
            <person name="Hahn C."/>
            <person name="Garcia-Roger E.M."/>
            <person name="Carmona M.J."/>
            <person name="Serra M."/>
            <person name="Gomez A."/>
        </authorList>
    </citation>
    <scope>NUCLEOTIDE SEQUENCE [LARGE SCALE GENOMIC DNA]</scope>
    <source>
        <strain evidence="1">HYR1</strain>
    </source>
</reference>
<sequence>MFQLNSAVHTVKLLTSKLSHLEDNNLIIMLINFNSSQSPDLHHYSKYSPNHNKIIANYFMLIQKTIVHISSDLAKLPIIQV</sequence>
<name>A0A3M7QBX4_BRAPC</name>
<protein>
    <submittedName>
        <fullName evidence="1">Uncharacterized protein</fullName>
    </submittedName>
</protein>
<proteinExistence type="predicted"/>
<evidence type="ECO:0000313" key="1">
    <source>
        <dbReference type="EMBL" id="RNA08739.1"/>
    </source>
</evidence>
<accession>A0A3M7QBX4</accession>
<comment type="caution">
    <text evidence="1">The sequence shown here is derived from an EMBL/GenBank/DDBJ whole genome shotgun (WGS) entry which is preliminary data.</text>
</comment>
<evidence type="ECO:0000313" key="2">
    <source>
        <dbReference type="Proteomes" id="UP000276133"/>
    </source>
</evidence>
<dbReference type="AlphaFoldDB" id="A0A3M7QBX4"/>
<keyword evidence="2" id="KW-1185">Reference proteome</keyword>
<gene>
    <name evidence="1" type="ORF">BpHYR1_003277</name>
</gene>
<organism evidence="1 2">
    <name type="scientific">Brachionus plicatilis</name>
    <name type="common">Marine rotifer</name>
    <name type="synonym">Brachionus muelleri</name>
    <dbReference type="NCBI Taxonomy" id="10195"/>
    <lineage>
        <taxon>Eukaryota</taxon>
        <taxon>Metazoa</taxon>
        <taxon>Spiralia</taxon>
        <taxon>Gnathifera</taxon>
        <taxon>Rotifera</taxon>
        <taxon>Eurotatoria</taxon>
        <taxon>Monogononta</taxon>
        <taxon>Pseudotrocha</taxon>
        <taxon>Ploima</taxon>
        <taxon>Brachionidae</taxon>
        <taxon>Brachionus</taxon>
    </lineage>
</organism>
<dbReference type="EMBL" id="REGN01006646">
    <property type="protein sequence ID" value="RNA08739.1"/>
    <property type="molecule type" value="Genomic_DNA"/>
</dbReference>